<organism evidence="2 3">
    <name type="scientific">Hartmannibacter diazotrophicus</name>
    <dbReference type="NCBI Taxonomy" id="1482074"/>
    <lineage>
        <taxon>Bacteria</taxon>
        <taxon>Pseudomonadati</taxon>
        <taxon>Pseudomonadota</taxon>
        <taxon>Alphaproteobacteria</taxon>
        <taxon>Hyphomicrobiales</taxon>
        <taxon>Pleomorphomonadaceae</taxon>
        <taxon>Hartmannibacter</taxon>
    </lineage>
</organism>
<dbReference type="Proteomes" id="UP000223606">
    <property type="component" value="Chromosome 1"/>
</dbReference>
<dbReference type="KEGG" id="hdi:HDIA_3144"/>
<reference evidence="3" key="1">
    <citation type="submission" date="2017-09" db="EMBL/GenBank/DDBJ databases">
        <title>Genome sequence of Nannocystis excedens DSM 71.</title>
        <authorList>
            <person name="Blom J."/>
        </authorList>
    </citation>
    <scope>NUCLEOTIDE SEQUENCE [LARGE SCALE GENOMIC DNA]</scope>
    <source>
        <strain evidence="3">type strain: E19</strain>
    </source>
</reference>
<dbReference type="EMBL" id="LT960614">
    <property type="protein sequence ID" value="SON56685.1"/>
    <property type="molecule type" value="Genomic_DNA"/>
</dbReference>
<keyword evidence="3" id="KW-1185">Reference proteome</keyword>
<dbReference type="AlphaFoldDB" id="A0A2C9DAQ5"/>
<gene>
    <name evidence="2" type="ORF">HDIA_3144</name>
</gene>
<name>A0A2C9DAQ5_9HYPH</name>
<evidence type="ECO:0000313" key="3">
    <source>
        <dbReference type="Proteomes" id="UP000223606"/>
    </source>
</evidence>
<accession>A0A2C9DAQ5</accession>
<evidence type="ECO:0000256" key="1">
    <source>
        <dbReference type="SAM" id="MobiDB-lite"/>
    </source>
</evidence>
<evidence type="ECO:0000313" key="2">
    <source>
        <dbReference type="EMBL" id="SON56685.1"/>
    </source>
</evidence>
<sequence length="116" mass="12722">MHNNIPGRLGDRSCETEFLRHIEARRTGRFMKSADAGSARHRPAQSVVHVIGAAQDQRETIGCMPAVPLPAKAAPCNRHEDRSAFLRMTALGRPRPVRLPDTGFEVASPSVTDQDP</sequence>
<protein>
    <submittedName>
        <fullName evidence="2">Uncharacterized protein</fullName>
    </submittedName>
</protein>
<feature type="region of interest" description="Disordered" evidence="1">
    <location>
        <begin position="94"/>
        <end position="116"/>
    </location>
</feature>
<proteinExistence type="predicted"/>